<keyword evidence="3 15" id="KW-0813">Transport</keyword>
<dbReference type="InterPro" id="IPR014241">
    <property type="entry name" value="Cyt_c_oxidase_su1_bac"/>
</dbReference>
<evidence type="ECO:0000256" key="8">
    <source>
        <dbReference type="ARBA" id="ARBA00022967"/>
    </source>
</evidence>
<protein>
    <recommendedName>
        <fullName evidence="16">Cytochrome c oxidase subunit 1</fullName>
        <ecNumber evidence="16">7.1.1.9</ecNumber>
    </recommendedName>
</protein>
<evidence type="ECO:0000256" key="11">
    <source>
        <dbReference type="ARBA" id="ARBA00023004"/>
    </source>
</evidence>
<dbReference type="Pfam" id="PF00115">
    <property type="entry name" value="COX1"/>
    <property type="match status" value="1"/>
</dbReference>
<keyword evidence="5 15" id="KW-0679">Respiratory chain</keyword>
<evidence type="ECO:0000256" key="12">
    <source>
        <dbReference type="ARBA" id="ARBA00023008"/>
    </source>
</evidence>
<keyword evidence="9 15" id="KW-0249">Electron transport</keyword>
<evidence type="ECO:0000259" key="17">
    <source>
        <dbReference type="PROSITE" id="PS50855"/>
    </source>
</evidence>
<dbReference type="Proteomes" id="UP001610100">
    <property type="component" value="Unassembled WGS sequence"/>
</dbReference>
<evidence type="ECO:0000313" key="19">
    <source>
        <dbReference type="Proteomes" id="UP001610100"/>
    </source>
</evidence>
<comment type="caution">
    <text evidence="18">The sequence shown here is derived from an EMBL/GenBank/DDBJ whole genome shotgun (WGS) entry which is preliminary data.</text>
</comment>
<sequence>MSFFIDITEENDQLPTLKTGRGKLAWLASVDHKQLGIMYLWLALFFFVVGGLEAMVIRAQLALPENHVVSPETYNQIFTMHGTTMIFLVLMPAFIGLGTYLIPLMIGANEMAFPRLNAFSFWMTALGGFLLYFSFFAGGAPDAGWFNYAPLSEHNYSSTQGVDYYLIGLILTGIGSIGAALNFVTTVLTLKSPDIKLNMLPLFVWMIFINAFLILAAFPLLNAGLFMLLIDRQMDAHFFLPSTGGSAVLWQHFFWAFGHPEVYILALPAFGIISEVVPVFSRKPIFGYKFVAASSVAIALLAYSVWAHHMFAVGLSNAVNSFFAISSMLIGIPTGLKVINWIGTMYKGQIRLTLSMFFVIAFLIDFTLGGLSGVSFAIVPIDWQLTDTYYLVAHLHFVFLGGSLYGIFAGIYYWFPKMSGRFLSTKLGKWHFWLFTIGFNLTFFLQHILGILGMPRRVFTYPNLPYWKVLNFFSSLGAVLMFFGMAAFFWNIYVTLKKPRTATANPWDAWTLEWATPSPPTLKNFDEIPRIHSRRPLWDLNHPDNPDKKLN</sequence>
<evidence type="ECO:0000256" key="5">
    <source>
        <dbReference type="ARBA" id="ARBA00022660"/>
    </source>
</evidence>
<comment type="catalytic activity">
    <reaction evidence="14 16">
        <text>4 Fe(II)-[cytochrome c] + O2 + 8 H(+)(in) = 4 Fe(III)-[cytochrome c] + 2 H2O + 4 H(+)(out)</text>
        <dbReference type="Rhea" id="RHEA:11436"/>
        <dbReference type="Rhea" id="RHEA-COMP:10350"/>
        <dbReference type="Rhea" id="RHEA-COMP:14399"/>
        <dbReference type="ChEBI" id="CHEBI:15377"/>
        <dbReference type="ChEBI" id="CHEBI:15378"/>
        <dbReference type="ChEBI" id="CHEBI:15379"/>
        <dbReference type="ChEBI" id="CHEBI:29033"/>
        <dbReference type="ChEBI" id="CHEBI:29034"/>
        <dbReference type="EC" id="7.1.1.9"/>
    </reaction>
</comment>
<keyword evidence="19" id="KW-1185">Reference proteome</keyword>
<evidence type="ECO:0000256" key="13">
    <source>
        <dbReference type="ARBA" id="ARBA00023136"/>
    </source>
</evidence>
<evidence type="ECO:0000256" key="14">
    <source>
        <dbReference type="ARBA" id="ARBA00047816"/>
    </source>
</evidence>
<dbReference type="Gene3D" id="1.20.210.10">
    <property type="entry name" value="Cytochrome c oxidase-like, subunit I domain"/>
    <property type="match status" value="1"/>
</dbReference>
<feature type="transmembrane region" description="Helical" evidence="16">
    <location>
        <begin position="285"/>
        <end position="306"/>
    </location>
</feature>
<reference evidence="18 19" key="1">
    <citation type="submission" date="2024-02" db="EMBL/GenBank/DDBJ databases">
        <title>A Gaetbulibacter species isolated from tidal flats and genomic insights of their niches.</title>
        <authorList>
            <person name="Ye Y."/>
        </authorList>
    </citation>
    <scope>NUCLEOTIDE SEQUENCE [LARGE SCALE GENOMIC DNA]</scope>
    <source>
        <strain evidence="18 19">KYW382</strain>
    </source>
</reference>
<evidence type="ECO:0000313" key="18">
    <source>
        <dbReference type="EMBL" id="MFH6772355.1"/>
    </source>
</evidence>
<feature type="transmembrane region" description="Helical" evidence="16">
    <location>
        <begin position="39"/>
        <end position="63"/>
    </location>
</feature>
<evidence type="ECO:0000256" key="15">
    <source>
        <dbReference type="RuleBase" id="RU000370"/>
    </source>
</evidence>
<keyword evidence="7 16" id="KW-0479">Metal-binding</keyword>
<keyword evidence="10 16" id="KW-1133">Transmembrane helix</keyword>
<feature type="transmembrane region" description="Helical" evidence="16">
    <location>
        <begin position="318"/>
        <end position="342"/>
    </location>
</feature>
<dbReference type="PANTHER" id="PTHR10422">
    <property type="entry name" value="CYTOCHROME C OXIDASE SUBUNIT 1"/>
    <property type="match status" value="1"/>
</dbReference>
<evidence type="ECO:0000256" key="4">
    <source>
        <dbReference type="ARBA" id="ARBA00022617"/>
    </source>
</evidence>
<evidence type="ECO:0000256" key="16">
    <source>
        <dbReference type="RuleBase" id="RU363061"/>
    </source>
</evidence>
<proteinExistence type="inferred from homology"/>
<dbReference type="InterPro" id="IPR000883">
    <property type="entry name" value="Cyt_C_Oxase_1"/>
</dbReference>
<dbReference type="InterPro" id="IPR036927">
    <property type="entry name" value="Cyt_c_oxase-like_su1_sf"/>
</dbReference>
<organism evidence="18 19">
    <name type="scientific">Gaetbulibacter aestuarii</name>
    <dbReference type="NCBI Taxonomy" id="1502358"/>
    <lineage>
        <taxon>Bacteria</taxon>
        <taxon>Pseudomonadati</taxon>
        <taxon>Bacteroidota</taxon>
        <taxon>Flavobacteriia</taxon>
        <taxon>Flavobacteriales</taxon>
        <taxon>Flavobacteriaceae</taxon>
        <taxon>Gaetbulibacter</taxon>
    </lineage>
</organism>
<keyword evidence="8" id="KW-1278">Translocase</keyword>
<evidence type="ECO:0000256" key="6">
    <source>
        <dbReference type="ARBA" id="ARBA00022692"/>
    </source>
</evidence>
<keyword evidence="4 15" id="KW-0349">Heme</keyword>
<feature type="transmembrane region" description="Helical" evidence="16">
    <location>
        <begin position="118"/>
        <end position="137"/>
    </location>
</feature>
<evidence type="ECO:0000256" key="7">
    <source>
        <dbReference type="ARBA" id="ARBA00022723"/>
    </source>
</evidence>
<gene>
    <name evidence="18" type="primary">ctaD</name>
    <name evidence="18" type="ORF">V8G58_10460</name>
</gene>
<feature type="transmembrane region" description="Helical" evidence="16">
    <location>
        <begin position="83"/>
        <end position="106"/>
    </location>
</feature>
<dbReference type="InterPro" id="IPR023616">
    <property type="entry name" value="Cyt_c_oxase-like_su1_dom"/>
</dbReference>
<dbReference type="PROSITE" id="PS00077">
    <property type="entry name" value="COX1_CUB"/>
    <property type="match status" value="1"/>
</dbReference>
<dbReference type="RefSeq" id="WP_344737792.1">
    <property type="nucleotide sequence ID" value="NZ_BAABAY010000001.1"/>
</dbReference>
<evidence type="ECO:0000256" key="10">
    <source>
        <dbReference type="ARBA" id="ARBA00022989"/>
    </source>
</evidence>
<name>A0ABW7N083_9FLAO</name>
<feature type="transmembrane region" description="Helical" evidence="16">
    <location>
        <begin position="354"/>
        <end position="379"/>
    </location>
</feature>
<keyword evidence="12 16" id="KW-0186">Copper</keyword>
<evidence type="ECO:0000256" key="9">
    <source>
        <dbReference type="ARBA" id="ARBA00022982"/>
    </source>
</evidence>
<feature type="transmembrane region" description="Helical" evidence="16">
    <location>
        <begin position="391"/>
        <end position="415"/>
    </location>
</feature>
<accession>A0ABW7N083</accession>
<dbReference type="PROSITE" id="PS50855">
    <property type="entry name" value="COX1"/>
    <property type="match status" value="1"/>
</dbReference>
<evidence type="ECO:0000256" key="3">
    <source>
        <dbReference type="ARBA" id="ARBA00022448"/>
    </source>
</evidence>
<dbReference type="NCBIfam" id="TIGR02891">
    <property type="entry name" value="CtaD_CoxA"/>
    <property type="match status" value="1"/>
</dbReference>
<dbReference type="SUPFAM" id="SSF81442">
    <property type="entry name" value="Cytochrome c oxidase subunit I-like"/>
    <property type="match status" value="1"/>
</dbReference>
<dbReference type="EMBL" id="JBAWKB010000003">
    <property type="protein sequence ID" value="MFH6772355.1"/>
    <property type="molecule type" value="Genomic_DNA"/>
</dbReference>
<dbReference type="PRINTS" id="PR01165">
    <property type="entry name" value="CYCOXIDASEI"/>
</dbReference>
<feature type="transmembrane region" description="Helical" evidence="16">
    <location>
        <begin position="164"/>
        <end position="190"/>
    </location>
</feature>
<keyword evidence="13 16" id="KW-0472">Membrane</keyword>
<feature type="domain" description="Cytochrome oxidase subunit I profile" evidence="17">
    <location>
        <begin position="20"/>
        <end position="532"/>
    </location>
</feature>
<keyword evidence="11 16" id="KW-0408">Iron</keyword>
<feature type="transmembrane region" description="Helical" evidence="16">
    <location>
        <begin position="250"/>
        <end position="273"/>
    </location>
</feature>
<dbReference type="PANTHER" id="PTHR10422:SF18">
    <property type="entry name" value="CYTOCHROME C OXIDASE SUBUNIT 1"/>
    <property type="match status" value="1"/>
</dbReference>
<feature type="transmembrane region" description="Helical" evidence="16">
    <location>
        <begin position="202"/>
        <end position="230"/>
    </location>
</feature>
<comment type="similarity">
    <text evidence="15">Belongs to the heme-copper respiratory oxidase family.</text>
</comment>
<comment type="function">
    <text evidence="16">Cytochrome c oxidase is the component of the respiratory chain that catalyzes the reduction of oxygen to water. Subunits 1-3 form the functional core of the enzyme complex. CO I is the catalytic subunit of the enzyme. Electrons originating in cytochrome c are transferred via the copper A center of subunit 2 and heme A of subunit 1 to the bimetallic center formed by heme A3 and copper B.</text>
</comment>
<keyword evidence="16" id="KW-1003">Cell membrane</keyword>
<comment type="subcellular location">
    <subcellularLocation>
        <location evidence="16">Cell membrane</location>
        <topology evidence="16">Multi-pass membrane protein</topology>
    </subcellularLocation>
    <subcellularLocation>
        <location evidence="1">Membrane</location>
        <topology evidence="1">Multi-pass membrane protein</topology>
    </subcellularLocation>
</comment>
<keyword evidence="6 15" id="KW-0812">Transmembrane</keyword>
<comment type="pathway">
    <text evidence="2 16">Energy metabolism; oxidative phosphorylation.</text>
</comment>
<evidence type="ECO:0000256" key="2">
    <source>
        <dbReference type="ARBA" id="ARBA00004673"/>
    </source>
</evidence>
<feature type="transmembrane region" description="Helical" evidence="16">
    <location>
        <begin position="427"/>
        <end position="449"/>
    </location>
</feature>
<feature type="transmembrane region" description="Helical" evidence="16">
    <location>
        <begin position="469"/>
        <end position="490"/>
    </location>
</feature>
<dbReference type="EC" id="7.1.1.9" evidence="16"/>
<dbReference type="InterPro" id="IPR023615">
    <property type="entry name" value="Cyt_c_Oxase_su1_BS"/>
</dbReference>
<evidence type="ECO:0000256" key="1">
    <source>
        <dbReference type="ARBA" id="ARBA00004141"/>
    </source>
</evidence>